<dbReference type="GO" id="GO:0003677">
    <property type="term" value="F:DNA binding"/>
    <property type="evidence" value="ECO:0007669"/>
    <property type="project" value="UniProtKB-UniRule"/>
</dbReference>
<protein>
    <submittedName>
        <fullName evidence="4">AcrR family transcriptional regulator</fullName>
    </submittedName>
</protein>
<proteinExistence type="predicted"/>
<dbReference type="SUPFAM" id="SSF46689">
    <property type="entry name" value="Homeodomain-like"/>
    <property type="match status" value="1"/>
</dbReference>
<comment type="caution">
    <text evidence="4">The sequence shown here is derived from an EMBL/GenBank/DDBJ whole genome shotgun (WGS) entry which is preliminary data.</text>
</comment>
<name>A0A7X0JP91_9GAMM</name>
<reference evidence="4 5" key="1">
    <citation type="submission" date="2020-08" db="EMBL/GenBank/DDBJ databases">
        <title>Genomic Encyclopedia of Type Strains, Phase IV (KMG-IV): sequencing the most valuable type-strain genomes for metagenomic binning, comparative biology and taxonomic classification.</title>
        <authorList>
            <person name="Goeker M."/>
        </authorList>
    </citation>
    <scope>NUCLEOTIDE SEQUENCE [LARGE SCALE GENOMIC DNA]</scope>
    <source>
        <strain evidence="4 5">DSM 22368</strain>
    </source>
</reference>
<dbReference type="PROSITE" id="PS50977">
    <property type="entry name" value="HTH_TETR_2"/>
    <property type="match status" value="1"/>
</dbReference>
<dbReference type="InterPro" id="IPR001647">
    <property type="entry name" value="HTH_TetR"/>
</dbReference>
<dbReference type="AlphaFoldDB" id="A0A7X0JP91"/>
<dbReference type="EMBL" id="JACHHT010000001">
    <property type="protein sequence ID" value="MBB6519770.1"/>
    <property type="molecule type" value="Genomic_DNA"/>
</dbReference>
<dbReference type="Gene3D" id="1.10.357.10">
    <property type="entry name" value="Tetracycline Repressor, domain 2"/>
    <property type="match status" value="1"/>
</dbReference>
<evidence type="ECO:0000259" key="3">
    <source>
        <dbReference type="PROSITE" id="PS50977"/>
    </source>
</evidence>
<sequence length="201" mass="23536">MSLIRRSNEERSNQTRSNILEATVRCIHQHGYQGATMSLIAQESGVTRGALQHHFGNRRIELIAQAAEHVYDQYFAQYLPILQDHEPDKLLHDVWQLQKELFHQKETIVLIQIWLACRSDEELSERILPLFKELDAKLSEQWRVCLKHSGLEHSQIQTIRYLQRTLLRGAAIEYLMFSDKSVFENLFDIAEKATQEIINKP</sequence>
<feature type="domain" description="HTH tetR-type" evidence="3">
    <location>
        <begin position="13"/>
        <end position="73"/>
    </location>
</feature>
<dbReference type="PRINTS" id="PR00455">
    <property type="entry name" value="HTHTETR"/>
</dbReference>
<evidence type="ECO:0000256" key="1">
    <source>
        <dbReference type="ARBA" id="ARBA00023125"/>
    </source>
</evidence>
<gene>
    <name evidence="4" type="ORF">HNR48_000048</name>
</gene>
<dbReference type="RefSeq" id="WP_166853167.1">
    <property type="nucleotide sequence ID" value="NZ_JAAONY010000001.1"/>
</dbReference>
<organism evidence="4 5">
    <name type="scientific">Pseudoteredinibacter isoporae</name>
    <dbReference type="NCBI Taxonomy" id="570281"/>
    <lineage>
        <taxon>Bacteria</taxon>
        <taxon>Pseudomonadati</taxon>
        <taxon>Pseudomonadota</taxon>
        <taxon>Gammaproteobacteria</taxon>
        <taxon>Cellvibrionales</taxon>
        <taxon>Cellvibrionaceae</taxon>
        <taxon>Pseudoteredinibacter</taxon>
    </lineage>
</organism>
<evidence type="ECO:0000313" key="5">
    <source>
        <dbReference type="Proteomes" id="UP000528457"/>
    </source>
</evidence>
<dbReference type="InterPro" id="IPR009057">
    <property type="entry name" value="Homeodomain-like_sf"/>
</dbReference>
<dbReference type="PANTHER" id="PTHR43479">
    <property type="entry name" value="ACREF/ENVCD OPERON REPRESSOR-RELATED"/>
    <property type="match status" value="1"/>
</dbReference>
<evidence type="ECO:0000313" key="4">
    <source>
        <dbReference type="EMBL" id="MBB6519770.1"/>
    </source>
</evidence>
<dbReference type="InterPro" id="IPR050624">
    <property type="entry name" value="HTH-type_Tx_Regulator"/>
</dbReference>
<feature type="DNA-binding region" description="H-T-H motif" evidence="2">
    <location>
        <begin position="36"/>
        <end position="55"/>
    </location>
</feature>
<keyword evidence="1 2" id="KW-0238">DNA-binding</keyword>
<accession>A0A7X0JP91</accession>
<dbReference type="PANTHER" id="PTHR43479:SF11">
    <property type="entry name" value="ACREF_ENVCD OPERON REPRESSOR-RELATED"/>
    <property type="match status" value="1"/>
</dbReference>
<dbReference type="Pfam" id="PF00440">
    <property type="entry name" value="TetR_N"/>
    <property type="match status" value="1"/>
</dbReference>
<keyword evidence="5" id="KW-1185">Reference proteome</keyword>
<evidence type="ECO:0000256" key="2">
    <source>
        <dbReference type="PROSITE-ProRule" id="PRU00335"/>
    </source>
</evidence>
<dbReference type="Proteomes" id="UP000528457">
    <property type="component" value="Unassembled WGS sequence"/>
</dbReference>
<dbReference type="InParanoid" id="A0A7X0JP91"/>